<dbReference type="EMBL" id="CP000384">
    <property type="protein sequence ID" value="ABG11141.1"/>
    <property type="molecule type" value="Genomic_DNA"/>
</dbReference>
<protein>
    <submittedName>
        <fullName evidence="2">Uncharacterized protein</fullName>
    </submittedName>
</protein>
<dbReference type="KEGG" id="mmc:Mmcs_5037"/>
<accession>A0A5Q5BRL1</accession>
<reference evidence="2" key="1">
    <citation type="submission" date="2006-06" db="EMBL/GenBank/DDBJ databases">
        <title>Complete sequence of chromosome of Mycobacterium sp. MCS.</title>
        <authorList>
            <consortium name="US DOE Joint Genome Institute"/>
            <person name="Copeland A."/>
            <person name="Lucas S."/>
            <person name="Lapidus A."/>
            <person name="Barry K."/>
            <person name="Detter J.C."/>
            <person name="Glavina del Rio T."/>
            <person name="Hammon N."/>
            <person name="Israni S."/>
            <person name="Dalin E."/>
            <person name="Tice H."/>
            <person name="Pitluck S."/>
            <person name="Martinez M."/>
            <person name="Schmutz J."/>
            <person name="Larimer F."/>
            <person name="Land M."/>
            <person name="Hauser L."/>
            <person name="Kyrpides N."/>
            <person name="Kim E."/>
            <person name="Miller C.D."/>
            <person name="Hughes J.E."/>
            <person name="Anderson A.J."/>
            <person name="Sims R.C."/>
            <person name="Richardson P."/>
        </authorList>
    </citation>
    <scope>NUCLEOTIDE SEQUENCE [LARGE SCALE GENOMIC DNA]</scope>
    <source>
        <strain evidence="2">MCS</strain>
    </source>
</reference>
<evidence type="ECO:0000256" key="1">
    <source>
        <dbReference type="SAM" id="MobiDB-lite"/>
    </source>
</evidence>
<gene>
    <name evidence="2" type="ordered locus">Mmcs_5037</name>
</gene>
<feature type="region of interest" description="Disordered" evidence="1">
    <location>
        <begin position="10"/>
        <end position="103"/>
    </location>
</feature>
<proteinExistence type="predicted"/>
<name>A0A5Q5BRL1_MYCSS</name>
<feature type="compositionally biased region" description="Low complexity" evidence="1">
    <location>
        <begin position="10"/>
        <end position="59"/>
    </location>
</feature>
<evidence type="ECO:0000313" key="2">
    <source>
        <dbReference type="EMBL" id="ABG11141.1"/>
    </source>
</evidence>
<dbReference type="AlphaFoldDB" id="A0A5Q5BRL1"/>
<sequence length="103" mass="9873">MVVVAVLTVGVAPTVPAAVDDGPAAAGEGGAAPRPAVEPAGAEPEAAGSGGSAATPAAAGDRDRGGSPATAHAAGSAVSGRDRRPRADWGSQRKMYVPDPPDH</sequence>
<organism evidence="2">
    <name type="scientific">Mycobacterium sp. (strain MCS)</name>
    <dbReference type="NCBI Taxonomy" id="164756"/>
    <lineage>
        <taxon>Bacteria</taxon>
        <taxon>Bacillati</taxon>
        <taxon>Actinomycetota</taxon>
        <taxon>Actinomycetes</taxon>
        <taxon>Mycobacteriales</taxon>
        <taxon>Mycobacteriaceae</taxon>
        <taxon>Mycobacterium</taxon>
    </lineage>
</organism>